<evidence type="ECO:0000313" key="2">
    <source>
        <dbReference type="EMBL" id="TMW87125.1"/>
    </source>
</evidence>
<reference evidence="2" key="1">
    <citation type="submission" date="2019-05" db="EMBL/GenBank/DDBJ databases">
        <title>The de novo reference genome and transcriptome assemblies of the wild tomato species Solanum chilense.</title>
        <authorList>
            <person name="Stam R."/>
            <person name="Nosenko T."/>
            <person name="Hoerger A.C."/>
            <person name="Stephan W."/>
            <person name="Seidel M.A."/>
            <person name="Kuhn J.M.M."/>
            <person name="Haberer G."/>
            <person name="Tellier A."/>
        </authorList>
    </citation>
    <scope>NUCLEOTIDE SEQUENCE</scope>
    <source>
        <tissue evidence="2">Mature leaves</tissue>
    </source>
</reference>
<dbReference type="SMART" id="SM01037">
    <property type="entry name" value="Bet_v_1"/>
    <property type="match status" value="1"/>
</dbReference>
<dbReference type="Pfam" id="PF00407">
    <property type="entry name" value="Bet_v_1"/>
    <property type="match status" value="1"/>
</dbReference>
<evidence type="ECO:0000259" key="1">
    <source>
        <dbReference type="SMART" id="SM01037"/>
    </source>
</evidence>
<dbReference type="EMBL" id="RXGB01005917">
    <property type="protein sequence ID" value="TMW87125.1"/>
    <property type="molecule type" value="Genomic_DNA"/>
</dbReference>
<comment type="caution">
    <text evidence="2">The sequence shown here is derived from an EMBL/GenBank/DDBJ whole genome shotgun (WGS) entry which is preliminary data.</text>
</comment>
<name>A0A6N2AX78_SOLCI</name>
<feature type="domain" description="Bet v I/Major latex protein" evidence="1">
    <location>
        <begin position="2"/>
        <end position="146"/>
    </location>
</feature>
<dbReference type="InterPro" id="IPR051761">
    <property type="entry name" value="MLP-like_ligand-binding"/>
</dbReference>
<accession>A0A6N2AX78</accession>
<protein>
    <recommendedName>
        <fullName evidence="1">Bet v I/Major latex protein domain-containing protein</fullName>
    </recommendedName>
</protein>
<organism evidence="2">
    <name type="scientific">Solanum chilense</name>
    <name type="common">Tomato</name>
    <name type="synonym">Lycopersicon chilense</name>
    <dbReference type="NCBI Taxonomy" id="4083"/>
    <lineage>
        <taxon>Eukaryota</taxon>
        <taxon>Viridiplantae</taxon>
        <taxon>Streptophyta</taxon>
        <taxon>Embryophyta</taxon>
        <taxon>Tracheophyta</taxon>
        <taxon>Spermatophyta</taxon>
        <taxon>Magnoliopsida</taxon>
        <taxon>eudicotyledons</taxon>
        <taxon>Gunneridae</taxon>
        <taxon>Pentapetalae</taxon>
        <taxon>asterids</taxon>
        <taxon>lamiids</taxon>
        <taxon>Solanales</taxon>
        <taxon>Solanaceae</taxon>
        <taxon>Solanoideae</taxon>
        <taxon>Solaneae</taxon>
        <taxon>Solanum</taxon>
        <taxon>Solanum subgen. Lycopersicon</taxon>
    </lineage>
</organism>
<dbReference type="SUPFAM" id="SSF55961">
    <property type="entry name" value="Bet v1-like"/>
    <property type="match status" value="1"/>
</dbReference>
<dbReference type="InterPro" id="IPR000916">
    <property type="entry name" value="Bet_v_I/MLP"/>
</dbReference>
<dbReference type="AlphaFoldDB" id="A0A6N2AX78"/>
<dbReference type="CDD" id="cd07816">
    <property type="entry name" value="Bet_v1-like"/>
    <property type="match status" value="1"/>
</dbReference>
<sequence length="146" mass="16609">MGLKGKLISSVEVKCGGHSIHDIFHAKTHHISNISPSKVKNFEIHEGETIEVGAIVEWTYNDDGKDKISKQVIEAIDHETKTITWKLIGGDLLELYNSFTIITSFDHEWTTWTFLYEKKTEDIPEPLVLLGFVLHVTKDIEGHLLK</sequence>
<proteinExistence type="predicted"/>
<dbReference type="GO" id="GO:0006952">
    <property type="term" value="P:defense response"/>
    <property type="evidence" value="ECO:0007669"/>
    <property type="project" value="InterPro"/>
</dbReference>
<dbReference type="PANTHER" id="PTHR31907">
    <property type="entry name" value="MLP-LIKE PROTEIN 423"/>
    <property type="match status" value="1"/>
</dbReference>
<dbReference type="Gene3D" id="3.30.530.20">
    <property type="match status" value="1"/>
</dbReference>
<gene>
    <name evidence="2" type="ORF">EJD97_020387</name>
</gene>
<dbReference type="InterPro" id="IPR023393">
    <property type="entry name" value="START-like_dom_sf"/>
</dbReference>